<evidence type="ECO:0000256" key="3">
    <source>
        <dbReference type="SAM" id="MobiDB-lite"/>
    </source>
</evidence>
<comment type="caution">
    <text evidence="4">The sequence shown here is derived from an EMBL/GenBank/DDBJ whole genome shotgun (WGS) entry which is preliminary data.</text>
</comment>
<reference evidence="4 5" key="1">
    <citation type="submission" date="2018-08" db="EMBL/GenBank/DDBJ databases">
        <authorList>
            <person name="Khan S.A."/>
            <person name="Jeon C.O."/>
            <person name="Chun B.H."/>
            <person name="Jeong S.E."/>
        </authorList>
    </citation>
    <scope>NUCLEOTIDE SEQUENCE [LARGE SCALE GENOMIC DNA]</scope>
    <source>
        <strain evidence="4 5">S-16</strain>
    </source>
</reference>
<feature type="compositionally biased region" description="Basic and acidic residues" evidence="3">
    <location>
        <begin position="7"/>
        <end position="27"/>
    </location>
</feature>
<organism evidence="4 5">
    <name type="scientific">Piscinibacter terrae</name>
    <dbReference type="NCBI Taxonomy" id="2496871"/>
    <lineage>
        <taxon>Bacteria</taxon>
        <taxon>Pseudomonadati</taxon>
        <taxon>Pseudomonadota</taxon>
        <taxon>Betaproteobacteria</taxon>
        <taxon>Burkholderiales</taxon>
        <taxon>Sphaerotilaceae</taxon>
        <taxon>Piscinibacter</taxon>
    </lineage>
</organism>
<feature type="compositionally biased region" description="Basic and acidic residues" evidence="3">
    <location>
        <begin position="55"/>
        <end position="67"/>
    </location>
</feature>
<evidence type="ECO:0000256" key="2">
    <source>
        <dbReference type="ARBA" id="ARBA00022737"/>
    </source>
</evidence>
<keyword evidence="5" id="KW-1185">Reference proteome</keyword>
<dbReference type="SUPFAM" id="SSF117281">
    <property type="entry name" value="Kelch motif"/>
    <property type="match status" value="1"/>
</dbReference>
<dbReference type="Gene3D" id="2.120.10.80">
    <property type="entry name" value="Kelch-type beta propeller"/>
    <property type="match status" value="2"/>
</dbReference>
<name>A0A3N7K4S8_9BURK</name>
<dbReference type="InterPro" id="IPR006652">
    <property type="entry name" value="Kelch_1"/>
</dbReference>
<evidence type="ECO:0000313" key="4">
    <source>
        <dbReference type="EMBL" id="RQP25915.1"/>
    </source>
</evidence>
<protein>
    <recommendedName>
        <fullName evidence="6">Galactose oxidase</fullName>
    </recommendedName>
</protein>
<dbReference type="EMBL" id="QUSW01000001">
    <property type="protein sequence ID" value="RQP25915.1"/>
    <property type="molecule type" value="Genomic_DNA"/>
</dbReference>
<evidence type="ECO:0000256" key="1">
    <source>
        <dbReference type="ARBA" id="ARBA00022441"/>
    </source>
</evidence>
<sequence length="491" mass="51738">MVGGGLARDRTATSRADRHHDPDRTSFRSVRFLDRRLGRLMDRHGRQARPGPQPHRADPGRQGARRELRGDAGWHIAAAQGALTVGTAPAPGAVAPVLGRQPGRVLLLHRPGRGRPPNLHHRHRDEEWPAFGPAHGVPRHQEGHVHMGLGKHRRRRQDLEAALAHPLQAARAVMRTWAAAVTASVAVVGCAWVDAPIDGTWRSAPSMQHGRAAHAVVSTPSGIVALAGTGASGRPVIEVERFDGKAWTVVTRLPANGLNAPAAAALGERIYLIGGFDLTTNVPVSQVRVFDTISGNWSDGPALPAPRGGHAAAVLDGRIHVIGGGNSRSTIADHTVFDPSTQQWSELAPLPRSMGSPAAVVHGGVLYSVGGRSGPSDFGDVYRYDAANNRWVAMPSIPPRGTAGAVSYCGAIHLFGGESQATESTIAEALRLDEAKGEWTRIASMPTARNFARAVVRDGSVYVVGGSRAAGSSHESAGSAIVEAFSAPCGR</sequence>
<keyword evidence="2" id="KW-0677">Repeat</keyword>
<dbReference type="PANTHER" id="PTHR46260:SF3">
    <property type="entry name" value="RING-TYPE DOMAIN-CONTAINING PROTEIN"/>
    <property type="match status" value="1"/>
</dbReference>
<dbReference type="SMART" id="SM00612">
    <property type="entry name" value="Kelch"/>
    <property type="match status" value="4"/>
</dbReference>
<feature type="region of interest" description="Disordered" evidence="3">
    <location>
        <begin position="1"/>
        <end position="27"/>
    </location>
</feature>
<dbReference type="InterPro" id="IPR051746">
    <property type="entry name" value="Kelch_domain_containing_8"/>
</dbReference>
<dbReference type="Proteomes" id="UP000267464">
    <property type="component" value="Unassembled WGS sequence"/>
</dbReference>
<evidence type="ECO:0008006" key="6">
    <source>
        <dbReference type="Google" id="ProtNLM"/>
    </source>
</evidence>
<dbReference type="PANTHER" id="PTHR46260">
    <property type="entry name" value="RING-TYPE DOMAIN-CONTAINING PROTEIN"/>
    <property type="match status" value="1"/>
</dbReference>
<gene>
    <name evidence="4" type="ORF">DZC73_02350</name>
</gene>
<keyword evidence="1" id="KW-0880">Kelch repeat</keyword>
<accession>A0A3N7K4S8</accession>
<evidence type="ECO:0000313" key="5">
    <source>
        <dbReference type="Proteomes" id="UP000267464"/>
    </source>
</evidence>
<feature type="region of interest" description="Disordered" evidence="3">
    <location>
        <begin position="42"/>
        <end position="67"/>
    </location>
</feature>
<proteinExistence type="predicted"/>
<dbReference type="AlphaFoldDB" id="A0A3N7K4S8"/>
<reference evidence="4 5" key="2">
    <citation type="submission" date="2018-12" db="EMBL/GenBank/DDBJ databases">
        <title>Rhizobacter gummiphilus sp. nov., a rubber-degrading bacterium isolated from the soil of a botanical garden in Japan.</title>
        <authorList>
            <person name="Shunsuke S.S."/>
        </authorList>
    </citation>
    <scope>NUCLEOTIDE SEQUENCE [LARGE SCALE GENOMIC DNA]</scope>
    <source>
        <strain evidence="4 5">S-16</strain>
    </source>
</reference>
<dbReference type="Pfam" id="PF24681">
    <property type="entry name" value="Kelch_KLHDC2_KLHL20_DRC7"/>
    <property type="match status" value="1"/>
</dbReference>
<dbReference type="InterPro" id="IPR015915">
    <property type="entry name" value="Kelch-typ_b-propeller"/>
</dbReference>